<dbReference type="Pfam" id="PF01943">
    <property type="entry name" value="Polysacc_synt"/>
    <property type="match status" value="1"/>
</dbReference>
<sequence>MIFMNVTSRVIKNSSLLLFASVINNVMTFILTLFTARYLGTYNFGLISSATSLVGVFGIFCDLGFATYAIREVSRNKDLTGVYFGTVFLLRVISSILTCIVYVIFIFFSNFSTDGTNVMIIFGIYMLFNSFVLCYYSLFQSNEKMEYQTIGNVIYSVSVLLIILLIIFRSGNVTIVAAAYPIAIILSFIYCSYITIKKYPRLSVCLEKSFIKQILIKGIPFGITSVFTSIYFWIALIILTYMAGSVSVGLFSSSQKLLLVLSAIFYLISNAIFPVMSELFTTDKNALVDLYHKLMKYLLIVGMAIAVGTSIYSKEIIGIIYGSEYVVGAHALTILIWAGIFMFLSGLTSTLLGAINKQVSVTKNAAIGAIFSIILNLILIYYLSYIGASISTVSTEFLILVLMLYALSKTEFKLNLKKSVLPCIQVILANIIMGVVLLYLNLPFIFAIVVAVIVYIVALIVTGAINRNDISIVLNFINDFKK</sequence>
<reference evidence="7 8" key="1">
    <citation type="journal article" date="2006" name="J. Bacteriol.">
        <title>The genome sequence of Methanosphaera stadtmanae reveals why this human intestinal archaeon is restricted to methanol and H2 for methane formation and ATP synthesis.</title>
        <authorList>
            <person name="Fricke W.F."/>
            <person name="Seedorf H."/>
            <person name="Henne A."/>
            <person name="Kruer M."/>
            <person name="Liesegang H."/>
            <person name="Hedderich R."/>
            <person name="Gottschalk G."/>
            <person name="Thauer R.K."/>
        </authorList>
    </citation>
    <scope>NUCLEOTIDE SEQUENCE [LARGE SCALE GENOMIC DNA]</scope>
    <source>
        <strain evidence="8">ATCC 43021 / DSM 3091 / JCM 11832 / MCB-3</strain>
    </source>
</reference>
<feature type="transmembrane region" description="Helical" evidence="6">
    <location>
        <begin position="257"/>
        <end position="276"/>
    </location>
</feature>
<evidence type="ECO:0000313" key="8">
    <source>
        <dbReference type="Proteomes" id="UP000001931"/>
    </source>
</evidence>
<dbReference type="STRING" id="339860.Msp_0448"/>
<feature type="transmembrane region" description="Helical" evidence="6">
    <location>
        <begin position="174"/>
        <end position="193"/>
    </location>
</feature>
<keyword evidence="3 6" id="KW-0812">Transmembrane</keyword>
<name>Q2NH55_METST</name>
<evidence type="ECO:0000256" key="6">
    <source>
        <dbReference type="SAM" id="Phobius"/>
    </source>
</evidence>
<organism evidence="7 8">
    <name type="scientific">Methanosphaera stadtmanae (strain ATCC 43021 / DSM 3091 / JCM 11832 / MCB-3)</name>
    <dbReference type="NCBI Taxonomy" id="339860"/>
    <lineage>
        <taxon>Archaea</taxon>
        <taxon>Methanobacteriati</taxon>
        <taxon>Methanobacteriota</taxon>
        <taxon>Methanomada group</taxon>
        <taxon>Methanobacteria</taxon>
        <taxon>Methanobacteriales</taxon>
        <taxon>Methanobacteriaceae</taxon>
        <taxon>Methanosphaera</taxon>
    </lineage>
</organism>
<dbReference type="GO" id="GO:0005886">
    <property type="term" value="C:plasma membrane"/>
    <property type="evidence" value="ECO:0007669"/>
    <property type="project" value="UniProtKB-SubCell"/>
</dbReference>
<dbReference type="InterPro" id="IPR050833">
    <property type="entry name" value="Poly_Biosynth_Transport"/>
</dbReference>
<dbReference type="PANTHER" id="PTHR30250">
    <property type="entry name" value="PST FAMILY PREDICTED COLANIC ACID TRANSPORTER"/>
    <property type="match status" value="1"/>
</dbReference>
<dbReference type="eggNOG" id="arCOG02209">
    <property type="taxonomic scope" value="Archaea"/>
</dbReference>
<feature type="transmembrane region" description="Helical" evidence="6">
    <location>
        <begin position="214"/>
        <end position="242"/>
    </location>
</feature>
<gene>
    <name evidence="7" type="ordered locus">Msp_0448</name>
</gene>
<dbReference type="AlphaFoldDB" id="Q2NH55"/>
<keyword evidence="4 6" id="KW-1133">Transmembrane helix</keyword>
<feature type="transmembrane region" description="Helical" evidence="6">
    <location>
        <begin position="365"/>
        <end position="383"/>
    </location>
</feature>
<evidence type="ECO:0000256" key="3">
    <source>
        <dbReference type="ARBA" id="ARBA00022692"/>
    </source>
</evidence>
<evidence type="ECO:0000256" key="5">
    <source>
        <dbReference type="ARBA" id="ARBA00023136"/>
    </source>
</evidence>
<proteinExistence type="predicted"/>
<keyword evidence="2" id="KW-1003">Cell membrane</keyword>
<feature type="transmembrane region" description="Helical" evidence="6">
    <location>
        <begin position="150"/>
        <end position="168"/>
    </location>
</feature>
<dbReference type="HOGENOM" id="CLU_022017_6_2_2"/>
<feature type="transmembrane region" description="Helical" evidence="6">
    <location>
        <begin position="82"/>
        <end position="108"/>
    </location>
</feature>
<feature type="transmembrane region" description="Helical" evidence="6">
    <location>
        <begin position="46"/>
        <end position="70"/>
    </location>
</feature>
<dbReference type="Proteomes" id="UP000001931">
    <property type="component" value="Chromosome"/>
</dbReference>
<protein>
    <submittedName>
        <fullName evidence="7">Predicted polysaccharide biosynthesis protein</fullName>
    </submittedName>
</protein>
<feature type="transmembrane region" description="Helical" evidence="6">
    <location>
        <begin position="389"/>
        <end position="407"/>
    </location>
</feature>
<accession>Q2NH55</accession>
<evidence type="ECO:0000256" key="4">
    <source>
        <dbReference type="ARBA" id="ARBA00022989"/>
    </source>
</evidence>
<dbReference type="EMBL" id="CP000102">
    <property type="protein sequence ID" value="ABC56848.1"/>
    <property type="molecule type" value="Genomic_DNA"/>
</dbReference>
<feature type="transmembrane region" description="Helical" evidence="6">
    <location>
        <begin position="327"/>
        <end position="353"/>
    </location>
</feature>
<keyword evidence="5 6" id="KW-0472">Membrane</keyword>
<dbReference type="CDD" id="cd13128">
    <property type="entry name" value="MATE_Wzx_like"/>
    <property type="match status" value="1"/>
</dbReference>
<keyword evidence="8" id="KW-1185">Reference proteome</keyword>
<dbReference type="InterPro" id="IPR002797">
    <property type="entry name" value="Polysacc_synth"/>
</dbReference>
<dbReference type="PANTHER" id="PTHR30250:SF11">
    <property type="entry name" value="O-ANTIGEN TRANSPORTER-RELATED"/>
    <property type="match status" value="1"/>
</dbReference>
<dbReference type="KEGG" id="mst:Msp_0448"/>
<evidence type="ECO:0000256" key="2">
    <source>
        <dbReference type="ARBA" id="ARBA00022475"/>
    </source>
</evidence>
<evidence type="ECO:0000256" key="1">
    <source>
        <dbReference type="ARBA" id="ARBA00004651"/>
    </source>
</evidence>
<comment type="subcellular location">
    <subcellularLocation>
        <location evidence="1">Cell membrane</location>
        <topology evidence="1">Multi-pass membrane protein</topology>
    </subcellularLocation>
</comment>
<feature type="transmembrane region" description="Helical" evidence="6">
    <location>
        <begin position="419"/>
        <end position="439"/>
    </location>
</feature>
<feature type="transmembrane region" description="Helical" evidence="6">
    <location>
        <begin position="120"/>
        <end position="138"/>
    </location>
</feature>
<feature type="transmembrane region" description="Helical" evidence="6">
    <location>
        <begin position="445"/>
        <end position="465"/>
    </location>
</feature>
<feature type="transmembrane region" description="Helical" evidence="6">
    <location>
        <begin position="297"/>
        <end position="321"/>
    </location>
</feature>
<feature type="transmembrane region" description="Helical" evidence="6">
    <location>
        <begin position="16"/>
        <end position="40"/>
    </location>
</feature>
<evidence type="ECO:0000313" key="7">
    <source>
        <dbReference type="EMBL" id="ABC56848.1"/>
    </source>
</evidence>